<keyword evidence="2" id="KW-1003">Cell membrane</keyword>
<evidence type="ECO:0000256" key="3">
    <source>
        <dbReference type="ARBA" id="ARBA00022676"/>
    </source>
</evidence>
<feature type="transmembrane region" description="Helical" evidence="11">
    <location>
        <begin position="345"/>
        <end position="366"/>
    </location>
</feature>
<dbReference type="GO" id="GO:0005886">
    <property type="term" value="C:plasma membrane"/>
    <property type="evidence" value="ECO:0007669"/>
    <property type="project" value="TreeGrafter"/>
</dbReference>
<evidence type="ECO:0000256" key="7">
    <source>
        <dbReference type="ARBA" id="ARBA00022984"/>
    </source>
</evidence>
<proteinExistence type="inferred from homology"/>
<feature type="transmembrane region" description="Helical" evidence="11">
    <location>
        <begin position="26"/>
        <end position="46"/>
    </location>
</feature>
<dbReference type="GO" id="GO:0071555">
    <property type="term" value="P:cell wall organization"/>
    <property type="evidence" value="ECO:0007669"/>
    <property type="project" value="UniProtKB-KW"/>
</dbReference>
<name>A0A3B0VVG5_9ZZZZ</name>
<feature type="transmembrane region" description="Helical" evidence="11">
    <location>
        <begin position="145"/>
        <end position="164"/>
    </location>
</feature>
<comment type="subcellular location">
    <subcellularLocation>
        <location evidence="1">Membrane</location>
        <topology evidence="1">Multi-pass membrane protein</topology>
    </subcellularLocation>
</comment>
<feature type="transmembrane region" description="Helical" evidence="11">
    <location>
        <begin position="279"/>
        <end position="300"/>
    </location>
</feature>
<dbReference type="EMBL" id="UOFB01000023">
    <property type="protein sequence ID" value="VAW44143.1"/>
    <property type="molecule type" value="Genomic_DNA"/>
</dbReference>
<evidence type="ECO:0000256" key="4">
    <source>
        <dbReference type="ARBA" id="ARBA00022679"/>
    </source>
</evidence>
<dbReference type="InterPro" id="IPR018365">
    <property type="entry name" value="Cell_cycle_FtsW-rel_CS"/>
</dbReference>
<evidence type="ECO:0000256" key="10">
    <source>
        <dbReference type="ARBA" id="ARBA00023316"/>
    </source>
</evidence>
<dbReference type="InterPro" id="IPR001182">
    <property type="entry name" value="FtsW/RodA"/>
</dbReference>
<dbReference type="GO" id="GO:0009252">
    <property type="term" value="P:peptidoglycan biosynthetic process"/>
    <property type="evidence" value="ECO:0007669"/>
    <property type="project" value="UniProtKB-KW"/>
</dbReference>
<keyword evidence="3" id="KW-0328">Glycosyltransferase</keyword>
<evidence type="ECO:0000256" key="1">
    <source>
        <dbReference type="ARBA" id="ARBA00004141"/>
    </source>
</evidence>
<dbReference type="PANTHER" id="PTHR30474:SF1">
    <property type="entry name" value="PEPTIDOGLYCAN GLYCOSYLTRANSFERASE MRDB"/>
    <property type="match status" value="1"/>
</dbReference>
<sequence length="375" mass="40711">MKIDLPKTHKIYRKNKGFLDAIHVDGWLLLGILLLLATSLAVVYSASGGDEAVMTRQAIRIGIALTIMLIFAQIPPNVIYIFTPWLFLMGILMLIAVLLFGDIGKGAQRWLEIGPIRFQPSEAMKLLLPITLAWLFAHSKFPPSLSRLALGTALIALTGSLIVVQPDLGTSLLIGLSGLSVLFFAGLPWKVIFTSVAGVILSAPVAWHFMHGYQKQRVLTFLTPESDPLGSGYHIIQSKIAIGSGGIDGKGYMGSTQAHLEFLPESTTDFIFSVLAEEFGLIGVIGLLMLYSFVIARGLYIASQAQDNFTRLIAASFMMTLFVYIFVNIGMVSGLLPVVGLPLPLMSYGGSSLLTLMISFGILMSVHTHKKLLSK</sequence>
<evidence type="ECO:0000313" key="12">
    <source>
        <dbReference type="EMBL" id="VAW44143.1"/>
    </source>
</evidence>
<dbReference type="PROSITE" id="PS00428">
    <property type="entry name" value="FTSW_RODA_SPOVE"/>
    <property type="match status" value="1"/>
</dbReference>
<feature type="transmembrane region" description="Helical" evidence="11">
    <location>
        <begin position="80"/>
        <end position="101"/>
    </location>
</feature>
<dbReference type="InterPro" id="IPR011923">
    <property type="entry name" value="RodA/MrdB"/>
</dbReference>
<feature type="transmembrane region" description="Helical" evidence="11">
    <location>
        <begin position="312"/>
        <end position="339"/>
    </location>
</feature>
<gene>
    <name evidence="12" type="ORF">MNBD_GAMMA04-1147</name>
</gene>
<protein>
    <submittedName>
        <fullName evidence="12">Rod shape-determining protein RodA</fullName>
    </submittedName>
</protein>
<keyword evidence="5 11" id="KW-0812">Transmembrane</keyword>
<evidence type="ECO:0000256" key="6">
    <source>
        <dbReference type="ARBA" id="ARBA00022960"/>
    </source>
</evidence>
<dbReference type="PANTHER" id="PTHR30474">
    <property type="entry name" value="CELL CYCLE PROTEIN"/>
    <property type="match status" value="1"/>
</dbReference>
<feature type="transmembrane region" description="Helical" evidence="11">
    <location>
        <begin position="176"/>
        <end position="201"/>
    </location>
</feature>
<dbReference type="NCBIfam" id="TIGR02210">
    <property type="entry name" value="rodA_shape"/>
    <property type="match status" value="1"/>
</dbReference>
<dbReference type="HAMAP" id="MF_02079">
    <property type="entry name" value="PGT_RodA"/>
    <property type="match status" value="1"/>
</dbReference>
<dbReference type="Pfam" id="PF01098">
    <property type="entry name" value="FTSW_RODA_SPOVE"/>
    <property type="match status" value="1"/>
</dbReference>
<dbReference type="GO" id="GO:0016757">
    <property type="term" value="F:glycosyltransferase activity"/>
    <property type="evidence" value="ECO:0007669"/>
    <property type="project" value="UniProtKB-KW"/>
</dbReference>
<keyword evidence="8 11" id="KW-1133">Transmembrane helix</keyword>
<keyword evidence="6" id="KW-0133">Cell shape</keyword>
<dbReference type="GO" id="GO:0032153">
    <property type="term" value="C:cell division site"/>
    <property type="evidence" value="ECO:0007669"/>
    <property type="project" value="TreeGrafter"/>
</dbReference>
<keyword evidence="4" id="KW-0808">Transferase</keyword>
<dbReference type="GO" id="GO:0051301">
    <property type="term" value="P:cell division"/>
    <property type="evidence" value="ECO:0007669"/>
    <property type="project" value="InterPro"/>
</dbReference>
<dbReference type="GO" id="GO:0008360">
    <property type="term" value="P:regulation of cell shape"/>
    <property type="evidence" value="ECO:0007669"/>
    <property type="project" value="UniProtKB-KW"/>
</dbReference>
<feature type="transmembrane region" description="Helical" evidence="11">
    <location>
        <begin position="58"/>
        <end position="74"/>
    </location>
</feature>
<evidence type="ECO:0000256" key="8">
    <source>
        <dbReference type="ARBA" id="ARBA00022989"/>
    </source>
</evidence>
<evidence type="ECO:0000256" key="5">
    <source>
        <dbReference type="ARBA" id="ARBA00022692"/>
    </source>
</evidence>
<dbReference type="AlphaFoldDB" id="A0A3B0VVG5"/>
<accession>A0A3B0VVG5</accession>
<keyword evidence="9 11" id="KW-0472">Membrane</keyword>
<evidence type="ECO:0000256" key="2">
    <source>
        <dbReference type="ARBA" id="ARBA00022475"/>
    </source>
</evidence>
<organism evidence="12">
    <name type="scientific">hydrothermal vent metagenome</name>
    <dbReference type="NCBI Taxonomy" id="652676"/>
    <lineage>
        <taxon>unclassified sequences</taxon>
        <taxon>metagenomes</taxon>
        <taxon>ecological metagenomes</taxon>
    </lineage>
</organism>
<keyword evidence="10" id="KW-0961">Cell wall biogenesis/degradation</keyword>
<evidence type="ECO:0000256" key="9">
    <source>
        <dbReference type="ARBA" id="ARBA00023136"/>
    </source>
</evidence>
<reference evidence="12" key="1">
    <citation type="submission" date="2018-06" db="EMBL/GenBank/DDBJ databases">
        <authorList>
            <person name="Zhirakovskaya E."/>
        </authorList>
    </citation>
    <scope>NUCLEOTIDE SEQUENCE</scope>
</reference>
<keyword evidence="7" id="KW-0573">Peptidoglycan synthesis</keyword>
<evidence type="ECO:0000256" key="11">
    <source>
        <dbReference type="SAM" id="Phobius"/>
    </source>
</evidence>
<dbReference type="GO" id="GO:0015648">
    <property type="term" value="F:lipid-linked peptidoglycan transporter activity"/>
    <property type="evidence" value="ECO:0007669"/>
    <property type="project" value="TreeGrafter"/>
</dbReference>